<keyword evidence="1" id="KW-0175">Coiled coil</keyword>
<organism evidence="3 4">
    <name type="scientific">Crepidotus variabilis</name>
    <dbReference type="NCBI Taxonomy" id="179855"/>
    <lineage>
        <taxon>Eukaryota</taxon>
        <taxon>Fungi</taxon>
        <taxon>Dikarya</taxon>
        <taxon>Basidiomycota</taxon>
        <taxon>Agaricomycotina</taxon>
        <taxon>Agaricomycetes</taxon>
        <taxon>Agaricomycetidae</taxon>
        <taxon>Agaricales</taxon>
        <taxon>Agaricineae</taxon>
        <taxon>Crepidotaceae</taxon>
        <taxon>Crepidotus</taxon>
    </lineage>
</organism>
<gene>
    <name evidence="3" type="ORF">CPB83DRAFT_857417</name>
</gene>
<feature type="region of interest" description="Disordered" evidence="2">
    <location>
        <begin position="1"/>
        <end position="41"/>
    </location>
</feature>
<evidence type="ECO:0000256" key="2">
    <source>
        <dbReference type="SAM" id="MobiDB-lite"/>
    </source>
</evidence>
<accession>A0A9P6ECT3</accession>
<protein>
    <submittedName>
        <fullName evidence="3">Uncharacterized protein</fullName>
    </submittedName>
</protein>
<feature type="region of interest" description="Disordered" evidence="2">
    <location>
        <begin position="335"/>
        <end position="371"/>
    </location>
</feature>
<proteinExistence type="predicted"/>
<feature type="coiled-coil region" evidence="1">
    <location>
        <begin position="375"/>
        <end position="437"/>
    </location>
</feature>
<comment type="caution">
    <text evidence="3">The sequence shown here is derived from an EMBL/GenBank/DDBJ whole genome shotgun (WGS) entry which is preliminary data.</text>
</comment>
<evidence type="ECO:0000313" key="4">
    <source>
        <dbReference type="Proteomes" id="UP000807306"/>
    </source>
</evidence>
<dbReference type="EMBL" id="MU157869">
    <property type="protein sequence ID" value="KAF9526587.1"/>
    <property type="molecule type" value="Genomic_DNA"/>
</dbReference>
<evidence type="ECO:0000313" key="3">
    <source>
        <dbReference type="EMBL" id="KAF9526587.1"/>
    </source>
</evidence>
<dbReference type="OrthoDB" id="2670565at2759"/>
<dbReference type="Proteomes" id="UP000807306">
    <property type="component" value="Unassembled WGS sequence"/>
</dbReference>
<name>A0A9P6ECT3_9AGAR</name>
<evidence type="ECO:0000256" key="1">
    <source>
        <dbReference type="SAM" id="Coils"/>
    </source>
</evidence>
<feature type="compositionally biased region" description="Basic and acidic residues" evidence="2">
    <location>
        <begin position="104"/>
        <end position="119"/>
    </location>
</feature>
<keyword evidence="4" id="KW-1185">Reference proteome</keyword>
<feature type="region of interest" description="Disordered" evidence="2">
    <location>
        <begin position="63"/>
        <end position="127"/>
    </location>
</feature>
<dbReference type="AlphaFoldDB" id="A0A9P6ECT3"/>
<sequence length="459" mass="51425">MQDGDLRGSYGYDDGFISDNEKPFVQHNTSSSQKHNARQLADQDPFICSSSVEVRKAYGTAHLTTPRRTAASRFFKNPDSTPQAPSASRRRRHGSSKIAQSIKRPMDTRSPDVTLDRGRIQPATPLPYSTSTISYKATLMSAPPNYTENSGKPHFPEENAPKLCPVLADTHVNGLSRNNSAQHTPCETLAEPRSSLESDHSLQLGLSCDSRIYFSLFGEILSLDLAALTPNSEVIIELLKTAQSEKANYMIAGAYYRRIGLLESAKSIAQAMVNEFSSKGQPESSLKPVFLFLASCEMDLAKTASTTKSSHSVVTGHTRSAKQWLQKVYGKADPFREDDKENLSPAFRSNDPTPHREAPKAVPKPSPTGPIHGELKMLKNEVQSLRVRHRNQVQQLEDLTEAKRKADDECYFERNTRRKYQDRIKTLEKERDSARKMETFALEQVKREVAARREGKQRV</sequence>
<reference evidence="3" key="1">
    <citation type="submission" date="2020-11" db="EMBL/GenBank/DDBJ databases">
        <authorList>
            <consortium name="DOE Joint Genome Institute"/>
            <person name="Ahrendt S."/>
            <person name="Riley R."/>
            <person name="Andreopoulos W."/>
            <person name="Labutti K."/>
            <person name="Pangilinan J."/>
            <person name="Ruiz-Duenas F.J."/>
            <person name="Barrasa J.M."/>
            <person name="Sanchez-Garcia M."/>
            <person name="Camarero S."/>
            <person name="Miyauchi S."/>
            <person name="Serrano A."/>
            <person name="Linde D."/>
            <person name="Babiker R."/>
            <person name="Drula E."/>
            <person name="Ayuso-Fernandez I."/>
            <person name="Pacheco R."/>
            <person name="Padilla G."/>
            <person name="Ferreira P."/>
            <person name="Barriuso J."/>
            <person name="Kellner H."/>
            <person name="Castanera R."/>
            <person name="Alfaro M."/>
            <person name="Ramirez L."/>
            <person name="Pisabarro A.G."/>
            <person name="Kuo A."/>
            <person name="Tritt A."/>
            <person name="Lipzen A."/>
            <person name="He G."/>
            <person name="Yan M."/>
            <person name="Ng V."/>
            <person name="Cullen D."/>
            <person name="Martin F."/>
            <person name="Rosso M.-N."/>
            <person name="Henrissat B."/>
            <person name="Hibbett D."/>
            <person name="Martinez A.T."/>
            <person name="Grigoriev I.V."/>
        </authorList>
    </citation>
    <scope>NUCLEOTIDE SEQUENCE</scope>
    <source>
        <strain evidence="3">CBS 506.95</strain>
    </source>
</reference>